<dbReference type="AlphaFoldDB" id="A0AAV9EKA6"/>
<reference evidence="1" key="2">
    <citation type="submission" date="2023-06" db="EMBL/GenBank/DDBJ databases">
        <authorList>
            <person name="Ma L."/>
            <person name="Liu K.-W."/>
            <person name="Li Z."/>
            <person name="Hsiao Y.-Y."/>
            <person name="Qi Y."/>
            <person name="Fu T."/>
            <person name="Tang G."/>
            <person name="Zhang D."/>
            <person name="Sun W.-H."/>
            <person name="Liu D.-K."/>
            <person name="Li Y."/>
            <person name="Chen G.-Z."/>
            <person name="Liu X.-D."/>
            <person name="Liao X.-Y."/>
            <person name="Jiang Y.-T."/>
            <person name="Yu X."/>
            <person name="Hao Y."/>
            <person name="Huang J."/>
            <person name="Zhao X.-W."/>
            <person name="Ke S."/>
            <person name="Chen Y.-Y."/>
            <person name="Wu W.-L."/>
            <person name="Hsu J.-L."/>
            <person name="Lin Y.-F."/>
            <person name="Huang M.-D."/>
            <person name="Li C.-Y."/>
            <person name="Huang L."/>
            <person name="Wang Z.-W."/>
            <person name="Zhao X."/>
            <person name="Zhong W.-Y."/>
            <person name="Peng D.-H."/>
            <person name="Ahmad S."/>
            <person name="Lan S."/>
            <person name="Zhang J.-S."/>
            <person name="Tsai W.-C."/>
            <person name="Van De Peer Y."/>
            <person name="Liu Z.-J."/>
        </authorList>
    </citation>
    <scope>NUCLEOTIDE SEQUENCE</scope>
    <source>
        <strain evidence="1">CP</strain>
        <tissue evidence="1">Leaves</tissue>
    </source>
</reference>
<keyword evidence="2" id="KW-1185">Reference proteome</keyword>
<sequence length="125" mass="13597">MGWIPCGMGRRRICLYVRDNKVLHRVGDRISDFGVLQEFLCASCSETLFLLLPLPKSQETLIEDEEVHRSEGPREAAAMAEGGGGGGAPIKGLIIVLGWAKGELKYLWNYGKQPSHSSSPAIGEA</sequence>
<dbReference type="Proteomes" id="UP001180020">
    <property type="component" value="Unassembled WGS sequence"/>
</dbReference>
<organism evidence="1 2">
    <name type="scientific">Acorus calamus</name>
    <name type="common">Sweet flag</name>
    <dbReference type="NCBI Taxonomy" id="4465"/>
    <lineage>
        <taxon>Eukaryota</taxon>
        <taxon>Viridiplantae</taxon>
        <taxon>Streptophyta</taxon>
        <taxon>Embryophyta</taxon>
        <taxon>Tracheophyta</taxon>
        <taxon>Spermatophyta</taxon>
        <taxon>Magnoliopsida</taxon>
        <taxon>Liliopsida</taxon>
        <taxon>Acoraceae</taxon>
        <taxon>Acorus</taxon>
    </lineage>
</organism>
<reference evidence="1" key="1">
    <citation type="journal article" date="2023" name="Nat. Commun.">
        <title>Diploid and tetraploid genomes of Acorus and the evolution of monocots.</title>
        <authorList>
            <person name="Ma L."/>
            <person name="Liu K.W."/>
            <person name="Li Z."/>
            <person name="Hsiao Y.Y."/>
            <person name="Qi Y."/>
            <person name="Fu T."/>
            <person name="Tang G.D."/>
            <person name="Zhang D."/>
            <person name="Sun W.H."/>
            <person name="Liu D.K."/>
            <person name="Li Y."/>
            <person name="Chen G.Z."/>
            <person name="Liu X.D."/>
            <person name="Liao X.Y."/>
            <person name="Jiang Y.T."/>
            <person name="Yu X."/>
            <person name="Hao Y."/>
            <person name="Huang J."/>
            <person name="Zhao X.W."/>
            <person name="Ke S."/>
            <person name="Chen Y.Y."/>
            <person name="Wu W.L."/>
            <person name="Hsu J.L."/>
            <person name="Lin Y.F."/>
            <person name="Huang M.D."/>
            <person name="Li C.Y."/>
            <person name="Huang L."/>
            <person name="Wang Z.W."/>
            <person name="Zhao X."/>
            <person name="Zhong W.Y."/>
            <person name="Peng D.H."/>
            <person name="Ahmad S."/>
            <person name="Lan S."/>
            <person name="Zhang J.S."/>
            <person name="Tsai W.C."/>
            <person name="Van de Peer Y."/>
            <person name="Liu Z.J."/>
        </authorList>
    </citation>
    <scope>NUCLEOTIDE SEQUENCE</scope>
    <source>
        <strain evidence="1">CP</strain>
    </source>
</reference>
<proteinExistence type="predicted"/>
<name>A0AAV9EKA6_ACOCL</name>
<comment type="caution">
    <text evidence="1">The sequence shown here is derived from an EMBL/GenBank/DDBJ whole genome shotgun (WGS) entry which is preliminary data.</text>
</comment>
<protein>
    <submittedName>
        <fullName evidence="1">Uncharacterized protein</fullName>
    </submittedName>
</protein>
<dbReference type="EMBL" id="JAUJYO010000006">
    <property type="protein sequence ID" value="KAK1313469.1"/>
    <property type="molecule type" value="Genomic_DNA"/>
</dbReference>
<accession>A0AAV9EKA6</accession>
<gene>
    <name evidence="1" type="ORF">QJS10_CPA06g01097</name>
</gene>
<evidence type="ECO:0000313" key="2">
    <source>
        <dbReference type="Proteomes" id="UP001180020"/>
    </source>
</evidence>
<evidence type="ECO:0000313" key="1">
    <source>
        <dbReference type="EMBL" id="KAK1313469.1"/>
    </source>
</evidence>